<dbReference type="InterPro" id="IPR029054">
    <property type="entry name" value="dUTPase-like"/>
</dbReference>
<dbReference type="InterPro" id="IPR008181">
    <property type="entry name" value="dUTPase"/>
</dbReference>
<keyword evidence="9" id="KW-1185">Reference proteome</keyword>
<evidence type="ECO:0000256" key="6">
    <source>
        <dbReference type="SAM" id="MobiDB-lite"/>
    </source>
</evidence>
<reference evidence="8 9" key="1">
    <citation type="submission" date="2020-08" db="EMBL/GenBank/DDBJ databases">
        <title>Plant Genome Project.</title>
        <authorList>
            <person name="Zhang R.-G."/>
        </authorList>
    </citation>
    <scope>NUCLEOTIDE SEQUENCE [LARGE SCALE GENOMIC DNA]</scope>
    <source>
        <tissue evidence="8">Rhizome</tissue>
    </source>
</reference>
<evidence type="ECO:0000256" key="1">
    <source>
        <dbReference type="ARBA" id="ARBA00005142"/>
    </source>
</evidence>
<evidence type="ECO:0000313" key="8">
    <source>
        <dbReference type="EMBL" id="KAG6474019.1"/>
    </source>
</evidence>
<dbReference type="EMBL" id="JACMSC010000019">
    <property type="protein sequence ID" value="KAG6474019.1"/>
    <property type="molecule type" value="Genomic_DNA"/>
</dbReference>
<organism evidence="8 9">
    <name type="scientific">Zingiber officinale</name>
    <name type="common">Ginger</name>
    <name type="synonym">Amomum zingiber</name>
    <dbReference type="NCBI Taxonomy" id="94328"/>
    <lineage>
        <taxon>Eukaryota</taxon>
        <taxon>Viridiplantae</taxon>
        <taxon>Streptophyta</taxon>
        <taxon>Embryophyta</taxon>
        <taxon>Tracheophyta</taxon>
        <taxon>Spermatophyta</taxon>
        <taxon>Magnoliopsida</taxon>
        <taxon>Liliopsida</taxon>
        <taxon>Zingiberales</taxon>
        <taxon>Zingiberaceae</taxon>
        <taxon>Zingiber</taxon>
    </lineage>
</organism>
<dbReference type="Pfam" id="PF00692">
    <property type="entry name" value="dUTPase"/>
    <property type="match status" value="1"/>
</dbReference>
<protein>
    <recommendedName>
        <fullName evidence="5">Deoxyuridine 5'-triphosphate nucleotidohydrolase</fullName>
        <shortName evidence="5">dUTPase</shortName>
        <ecNumber evidence="5">3.6.1.23</ecNumber>
    </recommendedName>
    <alternativeName>
        <fullName evidence="5">dUTP pyrophosphatase</fullName>
    </alternativeName>
</protein>
<accession>A0A8J5EEC7</accession>
<keyword evidence="5" id="KW-0460">Magnesium</keyword>
<dbReference type="PANTHER" id="PTHR11241:SF0">
    <property type="entry name" value="DEOXYURIDINE 5'-TRIPHOSPHATE NUCLEOTIDOHYDROLASE"/>
    <property type="match status" value="1"/>
</dbReference>
<comment type="caution">
    <text evidence="8">The sequence shown here is derived from an EMBL/GenBank/DDBJ whole genome shotgun (WGS) entry which is preliminary data.</text>
</comment>
<dbReference type="GO" id="GO:0006226">
    <property type="term" value="P:dUMP biosynthetic process"/>
    <property type="evidence" value="ECO:0007669"/>
    <property type="project" value="UniProtKB-UniRule"/>
</dbReference>
<evidence type="ECO:0000256" key="2">
    <source>
        <dbReference type="ARBA" id="ARBA00006581"/>
    </source>
</evidence>
<keyword evidence="3 5" id="KW-0378">Hydrolase</keyword>
<dbReference type="InterPro" id="IPR033704">
    <property type="entry name" value="dUTPase_trimeric"/>
</dbReference>
<evidence type="ECO:0000256" key="5">
    <source>
        <dbReference type="RuleBase" id="RU367024"/>
    </source>
</evidence>
<feature type="region of interest" description="Disordered" evidence="6">
    <location>
        <begin position="229"/>
        <end position="248"/>
    </location>
</feature>
<dbReference type="CDD" id="cd07557">
    <property type="entry name" value="trimeric_dUTPase"/>
    <property type="match status" value="1"/>
</dbReference>
<keyword evidence="4 5" id="KW-0546">Nucleotide metabolism</keyword>
<dbReference type="SUPFAM" id="SSF51283">
    <property type="entry name" value="dUTPase-like"/>
    <property type="match status" value="1"/>
</dbReference>
<feature type="domain" description="dUTPase-like" evidence="7">
    <location>
        <begin position="106"/>
        <end position="231"/>
    </location>
</feature>
<comment type="cofactor">
    <cofactor evidence="5">
        <name>Mg(2+)</name>
        <dbReference type="ChEBI" id="CHEBI:18420"/>
    </cofactor>
</comment>
<dbReference type="Gene3D" id="2.70.40.10">
    <property type="match status" value="1"/>
</dbReference>
<comment type="pathway">
    <text evidence="1 5">Pyrimidine metabolism; dUMP biosynthesis; dUMP from dCTP (dUTP route): step 2/2.</text>
</comment>
<comment type="catalytic activity">
    <reaction evidence="5">
        <text>dUTP + H2O = dUMP + diphosphate + H(+)</text>
        <dbReference type="Rhea" id="RHEA:10248"/>
        <dbReference type="ChEBI" id="CHEBI:15377"/>
        <dbReference type="ChEBI" id="CHEBI:15378"/>
        <dbReference type="ChEBI" id="CHEBI:33019"/>
        <dbReference type="ChEBI" id="CHEBI:61555"/>
        <dbReference type="ChEBI" id="CHEBI:246422"/>
        <dbReference type="EC" id="3.6.1.23"/>
    </reaction>
</comment>
<dbReference type="Proteomes" id="UP000734854">
    <property type="component" value="Unassembled WGS sequence"/>
</dbReference>
<feature type="compositionally biased region" description="Polar residues" evidence="6">
    <location>
        <begin position="230"/>
        <end position="242"/>
    </location>
</feature>
<sequence length="275" mass="30359">MVGRLSNTPNVSFAYEIQGVVDYLANHGVNALPGRRDCTLEDEEERELIAVLTTTKIGYEEDYITSTEKHSAINVNIDYEEDPNQIIASSKEFPFILVHRLLSTSTMLQLKSLGAVGLDLAVDKTVIIEPRGRALVSTGLSLEIPWGTYGRITTHSSAAWNLGLDICVGVIDSDYIGEIIIMVFNHSDVRVIIAEGTAIAHIIFEKIIHPNVYEVPQLSATVRGSGGFGSTNNKASSSNPEPHTTRYKPNWDILLPKEKQIISAFAEEETLIWHL</sequence>
<dbReference type="UniPathway" id="UPA00610">
    <property type="reaction ID" value="UER00666"/>
</dbReference>
<name>A0A8J5EEC7_ZINOF</name>
<dbReference type="AlphaFoldDB" id="A0A8J5EEC7"/>
<dbReference type="EC" id="3.6.1.23" evidence="5"/>
<evidence type="ECO:0000313" key="9">
    <source>
        <dbReference type="Proteomes" id="UP000734854"/>
    </source>
</evidence>
<evidence type="ECO:0000256" key="4">
    <source>
        <dbReference type="ARBA" id="ARBA00023080"/>
    </source>
</evidence>
<dbReference type="GO" id="GO:0000287">
    <property type="term" value="F:magnesium ion binding"/>
    <property type="evidence" value="ECO:0007669"/>
    <property type="project" value="UniProtKB-UniRule"/>
</dbReference>
<evidence type="ECO:0000256" key="3">
    <source>
        <dbReference type="ARBA" id="ARBA00022801"/>
    </source>
</evidence>
<comment type="function">
    <text evidence="5">Involved in nucleotide metabolism via production of dUMP, the immediate precursor of thymidine nucleotides, and decreases the intracellular concentration of dUTP so that uracil cannot be incorporated into DNA.</text>
</comment>
<dbReference type="PANTHER" id="PTHR11241">
    <property type="entry name" value="DEOXYURIDINE 5'-TRIPHOSPHATE NUCLEOTIDOHYDROLASE"/>
    <property type="match status" value="1"/>
</dbReference>
<dbReference type="InterPro" id="IPR036157">
    <property type="entry name" value="dUTPase-like_sf"/>
</dbReference>
<gene>
    <name evidence="8" type="ORF">ZIOFF_067942</name>
</gene>
<dbReference type="GO" id="GO:0046081">
    <property type="term" value="P:dUTP catabolic process"/>
    <property type="evidence" value="ECO:0007669"/>
    <property type="project" value="UniProtKB-UniRule"/>
</dbReference>
<dbReference type="NCBIfam" id="TIGR00576">
    <property type="entry name" value="dut"/>
    <property type="match status" value="1"/>
</dbReference>
<comment type="similarity">
    <text evidence="2 5">Belongs to the dUTPase family.</text>
</comment>
<proteinExistence type="inferred from homology"/>
<evidence type="ECO:0000259" key="7">
    <source>
        <dbReference type="Pfam" id="PF00692"/>
    </source>
</evidence>
<dbReference type="GO" id="GO:0004170">
    <property type="term" value="F:dUTP diphosphatase activity"/>
    <property type="evidence" value="ECO:0007669"/>
    <property type="project" value="UniProtKB-UniRule"/>
</dbReference>
<keyword evidence="5" id="KW-0479">Metal-binding</keyword>